<evidence type="ECO:0000313" key="2">
    <source>
        <dbReference type="Proteomes" id="UP000179095"/>
    </source>
</evidence>
<dbReference type="EMBL" id="METQ01000061">
    <property type="protein sequence ID" value="OGC08118.1"/>
    <property type="molecule type" value="Genomic_DNA"/>
</dbReference>
<gene>
    <name evidence="1" type="ORF">A3F86_00960</name>
</gene>
<accession>A0A1F4RIV4</accession>
<evidence type="ECO:0000313" key="1">
    <source>
        <dbReference type="EMBL" id="OGC08118.1"/>
    </source>
</evidence>
<dbReference type="STRING" id="1802568.A3F86_00960"/>
<dbReference type="AlphaFoldDB" id="A0A1F4RIV4"/>
<protein>
    <submittedName>
        <fullName evidence="1">Uncharacterized protein</fullName>
    </submittedName>
</protein>
<proteinExistence type="predicted"/>
<organism evidence="1 2">
    <name type="scientific">candidate division WOR-1 bacterium RIFCSPLOWO2_12_FULL_45_9</name>
    <dbReference type="NCBI Taxonomy" id="1802568"/>
    <lineage>
        <taxon>Bacteria</taxon>
        <taxon>Bacillati</taxon>
        <taxon>Saganbacteria</taxon>
    </lineage>
</organism>
<comment type="caution">
    <text evidence="1">The sequence shown here is derived from an EMBL/GenBank/DDBJ whole genome shotgun (WGS) entry which is preliminary data.</text>
</comment>
<sequence>MPILKQYLANVSHEDKQFVGAIAFKNEELSLPNGSKMALGIDDGHWILIYQEKPASRFKVFKYDQHEDKILVDQKPGGLTEKNYLKKHIAYFLSHAKVTDLVTLLPPQPGQIEGKK</sequence>
<reference evidence="1 2" key="1">
    <citation type="journal article" date="2016" name="Nat. Commun.">
        <title>Thousands of microbial genomes shed light on interconnected biogeochemical processes in an aquifer system.</title>
        <authorList>
            <person name="Anantharaman K."/>
            <person name="Brown C.T."/>
            <person name="Hug L.A."/>
            <person name="Sharon I."/>
            <person name="Castelle C.J."/>
            <person name="Probst A.J."/>
            <person name="Thomas B.C."/>
            <person name="Singh A."/>
            <person name="Wilkins M.J."/>
            <person name="Karaoz U."/>
            <person name="Brodie E.L."/>
            <person name="Williams K.H."/>
            <person name="Hubbard S.S."/>
            <person name="Banfield J.F."/>
        </authorList>
    </citation>
    <scope>NUCLEOTIDE SEQUENCE [LARGE SCALE GENOMIC DNA]</scope>
</reference>
<dbReference type="Proteomes" id="UP000179095">
    <property type="component" value="Unassembled WGS sequence"/>
</dbReference>
<name>A0A1F4RIV4_UNCSA</name>